<dbReference type="EC" id="4.1.2.14" evidence="5"/>
<dbReference type="PROSITE" id="PS00160">
    <property type="entry name" value="ALDOLASE_KDPG_KHG_2"/>
    <property type="match status" value="1"/>
</dbReference>
<dbReference type="EMBL" id="CP019952">
    <property type="protein sequence ID" value="AQW69722.1"/>
    <property type="molecule type" value="Genomic_DNA"/>
</dbReference>
<comment type="catalytic activity">
    <reaction evidence="1">
        <text>2-dehydro-3-deoxy-6-phospho-D-gluconate = D-glyceraldehyde 3-phosphate + pyruvate</text>
        <dbReference type="Rhea" id="RHEA:17089"/>
        <dbReference type="ChEBI" id="CHEBI:15361"/>
        <dbReference type="ChEBI" id="CHEBI:57569"/>
        <dbReference type="ChEBI" id="CHEBI:59776"/>
        <dbReference type="EC" id="4.1.2.14"/>
    </reaction>
</comment>
<keyword evidence="6" id="KW-0456">Lyase</keyword>
<evidence type="ECO:0000256" key="8">
    <source>
        <dbReference type="ARBA" id="ARBA00023277"/>
    </source>
</evidence>
<keyword evidence="8" id="KW-0119">Carbohydrate metabolism</keyword>
<accession>A0ABM6J5H6</accession>
<dbReference type="SUPFAM" id="SSF51569">
    <property type="entry name" value="Aldolase"/>
    <property type="match status" value="1"/>
</dbReference>
<dbReference type="PANTHER" id="PTHR30246">
    <property type="entry name" value="2-KETO-3-DEOXY-6-PHOSPHOGLUCONATE ALDOLASE"/>
    <property type="match status" value="1"/>
</dbReference>
<name>A0ABM6J5H6_9PSED</name>
<dbReference type="Gene3D" id="3.20.20.70">
    <property type="entry name" value="Aldolase class I"/>
    <property type="match status" value="1"/>
</dbReference>
<dbReference type="InterPro" id="IPR000887">
    <property type="entry name" value="Aldlse_KDPG_KHG"/>
</dbReference>
<evidence type="ECO:0000313" key="9">
    <source>
        <dbReference type="EMBL" id="AQW69722.1"/>
    </source>
</evidence>
<comment type="pathway">
    <text evidence="2">Carbohydrate acid metabolism; 2-dehydro-3-deoxy-D-gluconate degradation; D-glyceraldehyde 3-phosphate and pyruvate from 2-dehydro-3-deoxy-D-gluconate: step 2/2.</text>
</comment>
<reference evidence="9 10" key="1">
    <citation type="submission" date="2017-02" db="EMBL/GenBank/DDBJ databases">
        <authorList>
            <person name="Guo L."/>
        </authorList>
    </citation>
    <scope>NUCLEOTIDE SEQUENCE [LARGE SCALE GENOMIC DNA]</scope>
    <source>
        <strain evidence="9 10">PRS09-11288</strain>
    </source>
</reference>
<dbReference type="InterPro" id="IPR031337">
    <property type="entry name" value="KDPG/KHG_AS_1"/>
</dbReference>
<dbReference type="CDD" id="cd00452">
    <property type="entry name" value="KDPG_aldolase"/>
    <property type="match status" value="1"/>
</dbReference>
<sequence>MPMSQGSTVMITLERPQPKLSMADKAARVDAICEAARILPVITIAREQDILPLADALAAGGIRTLEVTLRSQHGLKAIEVLREQRPELCVGAGTVLDRTMFAAVEAAGAQFVVTPGITQDVLQAGVESEIPLLPGISTPSEIMMGYALGYRRFKLFPAEISGGVAAIKAFAGPFGDIRFCPTGGVNPANVRNYMALANVMCVGGTWMLDSSWIKNGDWARIEACSAEAMALVDGH</sequence>
<organism evidence="9 10">
    <name type="scientific">Pseudomonas parafulva</name>
    <dbReference type="NCBI Taxonomy" id="157782"/>
    <lineage>
        <taxon>Bacteria</taxon>
        <taxon>Pseudomonadati</taxon>
        <taxon>Pseudomonadota</taxon>
        <taxon>Gammaproteobacteria</taxon>
        <taxon>Pseudomonadales</taxon>
        <taxon>Pseudomonadaceae</taxon>
        <taxon>Pseudomonas</taxon>
    </lineage>
</organism>
<dbReference type="Proteomes" id="UP000191010">
    <property type="component" value="Chromosome"/>
</dbReference>
<evidence type="ECO:0000313" key="10">
    <source>
        <dbReference type="Proteomes" id="UP000191010"/>
    </source>
</evidence>
<gene>
    <name evidence="9" type="ORF">B2J77_16520</name>
</gene>
<dbReference type="NCBIfam" id="TIGR01182">
    <property type="entry name" value="eda"/>
    <property type="match status" value="1"/>
</dbReference>
<protein>
    <recommendedName>
        <fullName evidence="5">2-dehydro-3-deoxy-phosphogluconate aldolase</fullName>
        <ecNumber evidence="5">4.1.2.14</ecNumber>
    </recommendedName>
</protein>
<evidence type="ECO:0000256" key="3">
    <source>
        <dbReference type="ARBA" id="ARBA00006906"/>
    </source>
</evidence>
<dbReference type="Pfam" id="PF01081">
    <property type="entry name" value="Aldolase"/>
    <property type="match status" value="1"/>
</dbReference>
<keyword evidence="7" id="KW-0704">Schiff base</keyword>
<evidence type="ECO:0000256" key="4">
    <source>
        <dbReference type="ARBA" id="ARBA00011233"/>
    </source>
</evidence>
<dbReference type="InterPro" id="IPR031338">
    <property type="entry name" value="KDPG/KHG_AS_2"/>
</dbReference>
<proteinExistence type="inferred from homology"/>
<evidence type="ECO:0000256" key="1">
    <source>
        <dbReference type="ARBA" id="ARBA00000654"/>
    </source>
</evidence>
<keyword evidence="10" id="KW-1185">Reference proteome</keyword>
<evidence type="ECO:0000256" key="5">
    <source>
        <dbReference type="ARBA" id="ARBA00013063"/>
    </source>
</evidence>
<evidence type="ECO:0000256" key="2">
    <source>
        <dbReference type="ARBA" id="ARBA00004736"/>
    </source>
</evidence>
<dbReference type="PROSITE" id="PS00159">
    <property type="entry name" value="ALDOLASE_KDPG_KHG_1"/>
    <property type="match status" value="1"/>
</dbReference>
<dbReference type="NCBIfam" id="NF004325">
    <property type="entry name" value="PRK05718.1"/>
    <property type="match status" value="1"/>
</dbReference>
<evidence type="ECO:0000256" key="6">
    <source>
        <dbReference type="ARBA" id="ARBA00023239"/>
    </source>
</evidence>
<comment type="subunit">
    <text evidence="4">Homotrimer.</text>
</comment>
<dbReference type="PANTHER" id="PTHR30246:SF1">
    <property type="entry name" value="2-DEHYDRO-3-DEOXY-6-PHOSPHOGALACTONATE ALDOLASE-RELATED"/>
    <property type="match status" value="1"/>
</dbReference>
<dbReference type="InterPro" id="IPR013785">
    <property type="entry name" value="Aldolase_TIM"/>
</dbReference>
<comment type="similarity">
    <text evidence="3">Belongs to the KHG/KDPG aldolase family.</text>
</comment>
<evidence type="ECO:0000256" key="7">
    <source>
        <dbReference type="ARBA" id="ARBA00023270"/>
    </source>
</evidence>